<accession>A0A7S3B549</accession>
<sequence>MSADPGYQLQRATKRIAVLEQMLTIAQNGDELRESVARIFSLSLVGKDVLRIGAKGLGGLCNSAQNATLVFSVALAWRQQAPMGAFLTSACPKTDMPTDVRLPPSWNDAAATALLHRHGAMRAPSKKLCVTLEFFNVPRAVIASSRPGACTRFALPVAAPVGCVNTAAPFPPEALPAPPSAQRRAQWWPFRRSSPPPQPPPPPSPPWPADMPLCSHQESALPGLWVRRATELVLTDELDPRHGYYAPSGCRTREQGVRSPIAQL</sequence>
<gene>
    <name evidence="2" type="ORF">HERI1096_LOCUS23594</name>
</gene>
<feature type="compositionally biased region" description="Pro residues" evidence="1">
    <location>
        <begin position="194"/>
        <end position="209"/>
    </location>
</feature>
<name>A0A7S3B549_9EUKA</name>
<dbReference type="AlphaFoldDB" id="A0A7S3B549"/>
<evidence type="ECO:0000313" key="2">
    <source>
        <dbReference type="EMBL" id="CAE0122893.1"/>
    </source>
</evidence>
<evidence type="ECO:0000256" key="1">
    <source>
        <dbReference type="SAM" id="MobiDB-lite"/>
    </source>
</evidence>
<dbReference type="EMBL" id="HBHX01042539">
    <property type="protein sequence ID" value="CAE0122893.1"/>
    <property type="molecule type" value="Transcribed_RNA"/>
</dbReference>
<protein>
    <submittedName>
        <fullName evidence="2">Uncharacterized protein</fullName>
    </submittedName>
</protein>
<feature type="region of interest" description="Disordered" evidence="1">
    <location>
        <begin position="189"/>
        <end position="213"/>
    </location>
</feature>
<organism evidence="2">
    <name type="scientific">Haptolina ericina</name>
    <dbReference type="NCBI Taxonomy" id="156174"/>
    <lineage>
        <taxon>Eukaryota</taxon>
        <taxon>Haptista</taxon>
        <taxon>Haptophyta</taxon>
        <taxon>Prymnesiophyceae</taxon>
        <taxon>Prymnesiales</taxon>
        <taxon>Prymnesiaceae</taxon>
        <taxon>Haptolina</taxon>
    </lineage>
</organism>
<reference evidence="2" key="1">
    <citation type="submission" date="2021-01" db="EMBL/GenBank/DDBJ databases">
        <authorList>
            <person name="Corre E."/>
            <person name="Pelletier E."/>
            <person name="Niang G."/>
            <person name="Scheremetjew M."/>
            <person name="Finn R."/>
            <person name="Kale V."/>
            <person name="Holt S."/>
            <person name="Cochrane G."/>
            <person name="Meng A."/>
            <person name="Brown T."/>
            <person name="Cohen L."/>
        </authorList>
    </citation>
    <scope>NUCLEOTIDE SEQUENCE</scope>
    <source>
        <strain evidence="2">CCMP281</strain>
    </source>
</reference>
<proteinExistence type="predicted"/>